<dbReference type="AlphaFoldDB" id="R4KEG6"/>
<comment type="pathway">
    <text evidence="1">Lipid metabolism; butanoate metabolism.</text>
</comment>
<dbReference type="Gene3D" id="3.90.226.10">
    <property type="entry name" value="2-enoyl-CoA Hydratase, Chain A, domain 1"/>
    <property type="match status" value="1"/>
</dbReference>
<evidence type="ECO:0000256" key="5">
    <source>
        <dbReference type="ARBA" id="ARBA00050624"/>
    </source>
</evidence>
<dbReference type="OrthoDB" id="9775794at2"/>
<dbReference type="PROSITE" id="PS00166">
    <property type="entry name" value="ENOYL_COA_HYDRATASE"/>
    <property type="match status" value="1"/>
</dbReference>
<dbReference type="RefSeq" id="WP_006523497.1">
    <property type="nucleotide sequence ID" value="NC_021184.1"/>
</dbReference>
<dbReference type="InterPro" id="IPR029045">
    <property type="entry name" value="ClpP/crotonase-like_dom_sf"/>
</dbReference>
<sequence length="260" mass="28730">MDFKTIQLEIVDSVGVIYLNQPESRNALSLEMREELRVAMEGWAREAGVKVIIITGKGAAFCAGGDIRTMGNFKPTQGRERMKNVHRFVMTLRNLEKPIIAAVNGPAFGAGWSLALLCDLIVASEKARFSLAFVKVGLVPDWGSIYLLPRMIGLLKAKELMMTGRAIDAAEAYNLGLVNKVVPPEQLFTSAMELARELAQGPPLALGMLKNLVNRSPEVGFLTLLEEEALVQDICLQTEDHREGVRAFFEKRKPRFTGTL</sequence>
<keyword evidence="9" id="KW-1185">Reference proteome</keyword>
<accession>R4KEG6</accession>
<dbReference type="Gene3D" id="1.10.12.10">
    <property type="entry name" value="Lyase 2-enoyl-coa Hydratase, Chain A, domain 2"/>
    <property type="match status" value="1"/>
</dbReference>
<evidence type="ECO:0000256" key="1">
    <source>
        <dbReference type="ARBA" id="ARBA00005086"/>
    </source>
</evidence>
<dbReference type="STRING" id="767817.Desgi_0475"/>
<proteinExistence type="inferred from homology"/>
<dbReference type="InterPro" id="IPR018376">
    <property type="entry name" value="Enoyl-CoA_hyd/isom_CS"/>
</dbReference>
<dbReference type="Proteomes" id="UP000013520">
    <property type="component" value="Chromosome"/>
</dbReference>
<dbReference type="eggNOG" id="COG1024">
    <property type="taxonomic scope" value="Bacteria"/>
</dbReference>
<dbReference type="FunFam" id="1.10.12.10:FF:000001">
    <property type="entry name" value="Probable enoyl-CoA hydratase, mitochondrial"/>
    <property type="match status" value="1"/>
</dbReference>
<dbReference type="PANTHER" id="PTHR11941">
    <property type="entry name" value="ENOYL-COA HYDRATASE-RELATED"/>
    <property type="match status" value="1"/>
</dbReference>
<dbReference type="PANTHER" id="PTHR11941:SF54">
    <property type="entry name" value="ENOYL-COA HYDRATASE, MITOCHONDRIAL"/>
    <property type="match status" value="1"/>
</dbReference>
<dbReference type="GO" id="GO:0018812">
    <property type="term" value="F:3-hydroxyacyl-CoA dehydratase activity"/>
    <property type="evidence" value="ECO:0007669"/>
    <property type="project" value="UniProtKB-EC"/>
</dbReference>
<keyword evidence="4" id="KW-0456">Lyase</keyword>
<dbReference type="Pfam" id="PF00378">
    <property type="entry name" value="ECH_1"/>
    <property type="match status" value="1"/>
</dbReference>
<evidence type="ECO:0000256" key="2">
    <source>
        <dbReference type="ARBA" id="ARBA00005254"/>
    </source>
</evidence>
<evidence type="ECO:0000256" key="4">
    <source>
        <dbReference type="ARBA" id="ARBA00023239"/>
    </source>
</evidence>
<gene>
    <name evidence="8" type="ORF">Desgi_0475</name>
</gene>
<dbReference type="EMBL" id="CP003273">
    <property type="protein sequence ID" value="AGL00047.1"/>
    <property type="molecule type" value="Genomic_DNA"/>
</dbReference>
<organism evidence="8 9">
    <name type="scientific">Desulfoscipio gibsoniae DSM 7213</name>
    <dbReference type="NCBI Taxonomy" id="767817"/>
    <lineage>
        <taxon>Bacteria</taxon>
        <taxon>Bacillati</taxon>
        <taxon>Bacillota</taxon>
        <taxon>Clostridia</taxon>
        <taxon>Eubacteriales</taxon>
        <taxon>Desulfallaceae</taxon>
        <taxon>Desulfoscipio</taxon>
    </lineage>
</organism>
<evidence type="ECO:0000256" key="3">
    <source>
        <dbReference type="ARBA" id="ARBA00011881"/>
    </source>
</evidence>
<dbReference type="SUPFAM" id="SSF52096">
    <property type="entry name" value="ClpP/crotonase"/>
    <property type="match status" value="1"/>
</dbReference>
<evidence type="ECO:0000256" key="6">
    <source>
        <dbReference type="ARBA" id="ARBA00067035"/>
    </source>
</evidence>
<dbReference type="FunFam" id="3.90.226.10:FF:000009">
    <property type="entry name" value="Carnitinyl-CoA dehydratase"/>
    <property type="match status" value="1"/>
</dbReference>
<dbReference type="GO" id="GO:0006635">
    <property type="term" value="P:fatty acid beta-oxidation"/>
    <property type="evidence" value="ECO:0007669"/>
    <property type="project" value="TreeGrafter"/>
</dbReference>
<dbReference type="InterPro" id="IPR014748">
    <property type="entry name" value="Enoyl-CoA_hydra_C"/>
</dbReference>
<dbReference type="HOGENOM" id="CLU_009834_7_2_9"/>
<evidence type="ECO:0000313" key="9">
    <source>
        <dbReference type="Proteomes" id="UP000013520"/>
    </source>
</evidence>
<comment type="subunit">
    <text evidence="3">Homotetramer.</text>
</comment>
<evidence type="ECO:0000313" key="8">
    <source>
        <dbReference type="EMBL" id="AGL00047.1"/>
    </source>
</evidence>
<dbReference type="EC" id="4.2.1.150" evidence="6"/>
<dbReference type="CDD" id="cd06558">
    <property type="entry name" value="crotonase-like"/>
    <property type="match status" value="1"/>
</dbReference>
<name>R4KEG6_9FIRM</name>
<protein>
    <recommendedName>
        <fullName evidence="6">short-chain-enoyl-CoA hydratase</fullName>
        <ecNumber evidence="6">4.2.1.150</ecNumber>
    </recommendedName>
</protein>
<dbReference type="InterPro" id="IPR001753">
    <property type="entry name" value="Enoyl-CoA_hydra/iso"/>
</dbReference>
<evidence type="ECO:0000256" key="7">
    <source>
        <dbReference type="RuleBase" id="RU003707"/>
    </source>
</evidence>
<reference evidence="8 9" key="1">
    <citation type="submission" date="2012-01" db="EMBL/GenBank/DDBJ databases">
        <title>Complete sequence of Desulfotomaculum gibsoniae DSM 7213.</title>
        <authorList>
            <consortium name="US DOE Joint Genome Institute"/>
            <person name="Lucas S."/>
            <person name="Han J."/>
            <person name="Lapidus A."/>
            <person name="Cheng J.-F."/>
            <person name="Goodwin L."/>
            <person name="Pitluck S."/>
            <person name="Peters L."/>
            <person name="Ovchinnikova G."/>
            <person name="Teshima H."/>
            <person name="Detter J.C."/>
            <person name="Han C."/>
            <person name="Tapia R."/>
            <person name="Land M."/>
            <person name="Hauser L."/>
            <person name="Kyrpides N."/>
            <person name="Ivanova N."/>
            <person name="Pagani I."/>
            <person name="Parshina S."/>
            <person name="Plugge C."/>
            <person name="Muyzer G."/>
            <person name="Kuever J."/>
            <person name="Ivanova A."/>
            <person name="Nazina T."/>
            <person name="Klenk H.-P."/>
            <person name="Brambilla E."/>
            <person name="Spring S."/>
            <person name="Stams A.F."/>
            <person name="Woyke T."/>
        </authorList>
    </citation>
    <scope>NUCLEOTIDE SEQUENCE [LARGE SCALE GENOMIC DNA]</scope>
    <source>
        <strain evidence="8 9">DSM 7213</strain>
    </source>
</reference>
<dbReference type="KEGG" id="dgi:Desgi_0475"/>
<comment type="catalytic activity">
    <reaction evidence="5">
        <text>a short-chain (3S)-3-hydroxyacyl-CoA = a short-chain (2E)-enoyl-CoA + H2O</text>
        <dbReference type="Rhea" id="RHEA:52664"/>
        <dbReference type="ChEBI" id="CHEBI:15377"/>
        <dbReference type="ChEBI" id="CHEBI:87488"/>
        <dbReference type="ChEBI" id="CHEBI:136760"/>
        <dbReference type="EC" id="4.2.1.150"/>
    </reaction>
</comment>
<comment type="similarity">
    <text evidence="2 7">Belongs to the enoyl-CoA hydratase/isomerase family.</text>
</comment>